<feature type="transmembrane region" description="Helical" evidence="1">
    <location>
        <begin position="23"/>
        <end position="44"/>
    </location>
</feature>
<feature type="transmembrane region" description="Helical" evidence="1">
    <location>
        <begin position="137"/>
        <end position="158"/>
    </location>
</feature>
<keyword evidence="1" id="KW-0472">Membrane</keyword>
<sequence length="169" mass="18623">MLSVVRVWRSCDERERRAVVKPLLVGSACAVMCGVLDVALKASVDSGRISWSDTGGLFLLALLGLLIACVAVTLVYASRMRPVASDWMQRCGLSPQTRAFGRSTLKTMVPLSLSFLALMPFFLVGMVIDLFDRSFDVRFYICPVLILIQVFVTLRCLAAELGKREGRTS</sequence>
<feature type="transmembrane region" description="Helical" evidence="1">
    <location>
        <begin position="56"/>
        <end position="77"/>
    </location>
</feature>
<evidence type="ECO:0000313" key="2">
    <source>
        <dbReference type="EMBL" id="HJG31310.1"/>
    </source>
</evidence>
<dbReference type="EMBL" id="DYVF01000047">
    <property type="protein sequence ID" value="HJG31310.1"/>
    <property type="molecule type" value="Genomic_DNA"/>
</dbReference>
<evidence type="ECO:0000256" key="1">
    <source>
        <dbReference type="SAM" id="Phobius"/>
    </source>
</evidence>
<evidence type="ECO:0000313" key="3">
    <source>
        <dbReference type="Proteomes" id="UP000746751"/>
    </source>
</evidence>
<protein>
    <submittedName>
        <fullName evidence="2">Uncharacterized protein</fullName>
    </submittedName>
</protein>
<keyword evidence="1" id="KW-1133">Transmembrane helix</keyword>
<keyword evidence="1" id="KW-0812">Transmembrane</keyword>
<accession>A0A921IPN0</accession>
<dbReference type="Proteomes" id="UP000746751">
    <property type="component" value="Unassembled WGS sequence"/>
</dbReference>
<feature type="transmembrane region" description="Helical" evidence="1">
    <location>
        <begin position="108"/>
        <end position="131"/>
    </location>
</feature>
<name>A0A921IPN0_9ACTN</name>
<dbReference type="AlphaFoldDB" id="A0A921IPN0"/>
<comment type="caution">
    <text evidence="2">The sequence shown here is derived from an EMBL/GenBank/DDBJ whole genome shotgun (WGS) entry which is preliminary data.</text>
</comment>
<organism evidence="2 3">
    <name type="scientific">Collinsella ihumii</name>
    <dbReference type="NCBI Taxonomy" id="1720204"/>
    <lineage>
        <taxon>Bacteria</taxon>
        <taxon>Bacillati</taxon>
        <taxon>Actinomycetota</taxon>
        <taxon>Coriobacteriia</taxon>
        <taxon>Coriobacteriales</taxon>
        <taxon>Coriobacteriaceae</taxon>
        <taxon>Collinsella</taxon>
    </lineage>
</organism>
<proteinExistence type="predicted"/>
<reference evidence="2" key="2">
    <citation type="submission" date="2021-09" db="EMBL/GenBank/DDBJ databases">
        <authorList>
            <person name="Gilroy R."/>
        </authorList>
    </citation>
    <scope>NUCLEOTIDE SEQUENCE</scope>
    <source>
        <strain evidence="2">ChiGjej2B2-7701</strain>
    </source>
</reference>
<gene>
    <name evidence="2" type="ORF">K8U80_07935</name>
</gene>
<reference evidence="2" key="1">
    <citation type="journal article" date="2021" name="PeerJ">
        <title>Extensive microbial diversity within the chicken gut microbiome revealed by metagenomics and culture.</title>
        <authorList>
            <person name="Gilroy R."/>
            <person name="Ravi A."/>
            <person name="Getino M."/>
            <person name="Pursley I."/>
            <person name="Horton D.L."/>
            <person name="Alikhan N.F."/>
            <person name="Baker D."/>
            <person name="Gharbi K."/>
            <person name="Hall N."/>
            <person name="Watson M."/>
            <person name="Adriaenssens E.M."/>
            <person name="Foster-Nyarko E."/>
            <person name="Jarju S."/>
            <person name="Secka A."/>
            <person name="Antonio M."/>
            <person name="Oren A."/>
            <person name="Chaudhuri R.R."/>
            <person name="La Ragione R."/>
            <person name="Hildebrand F."/>
            <person name="Pallen M.J."/>
        </authorList>
    </citation>
    <scope>NUCLEOTIDE SEQUENCE</scope>
    <source>
        <strain evidence="2">ChiGjej2B2-7701</strain>
    </source>
</reference>